<keyword evidence="3" id="KW-1185">Reference proteome</keyword>
<evidence type="ECO:0000313" key="3">
    <source>
        <dbReference type="Proteomes" id="UP000242770"/>
    </source>
</evidence>
<accession>A0A0F7RYV7</accession>
<proteinExistence type="predicted"/>
<name>A0A0F7RYV7_9BASI</name>
<evidence type="ECO:0000313" key="2">
    <source>
        <dbReference type="EMBL" id="CDS02171.1"/>
    </source>
</evidence>
<reference evidence="3" key="1">
    <citation type="submission" date="2014-06" db="EMBL/GenBank/DDBJ databases">
        <authorList>
            <person name="Berkman P.J."/>
        </authorList>
    </citation>
    <scope>NUCLEOTIDE SEQUENCE [LARGE SCALE GENOMIC DNA]</scope>
</reference>
<feature type="compositionally biased region" description="Low complexity" evidence="1">
    <location>
        <begin position="74"/>
        <end position="83"/>
    </location>
</feature>
<organism evidence="2 3">
    <name type="scientific">Sporisorium scitamineum</name>
    <dbReference type="NCBI Taxonomy" id="49012"/>
    <lineage>
        <taxon>Eukaryota</taxon>
        <taxon>Fungi</taxon>
        <taxon>Dikarya</taxon>
        <taxon>Basidiomycota</taxon>
        <taxon>Ustilaginomycotina</taxon>
        <taxon>Ustilaginomycetes</taxon>
        <taxon>Ustilaginales</taxon>
        <taxon>Ustilaginaceae</taxon>
        <taxon>Sporisorium</taxon>
    </lineage>
</organism>
<protein>
    <submittedName>
        <fullName evidence="2">Uncharacterized protein</fullName>
    </submittedName>
</protein>
<dbReference type="EMBL" id="CCFA01005067">
    <property type="protein sequence ID" value="CDS02171.1"/>
    <property type="molecule type" value="Genomic_DNA"/>
</dbReference>
<feature type="compositionally biased region" description="Polar residues" evidence="1">
    <location>
        <begin position="43"/>
        <end position="60"/>
    </location>
</feature>
<dbReference type="AlphaFoldDB" id="A0A0F7RYV7"/>
<gene>
    <name evidence="2" type="primary">SSCI83660.1</name>
</gene>
<feature type="region of interest" description="Disordered" evidence="1">
    <location>
        <begin position="28"/>
        <end position="89"/>
    </location>
</feature>
<dbReference type="Proteomes" id="UP000242770">
    <property type="component" value="Unassembled WGS sequence"/>
</dbReference>
<sequence length="89" mass="9550">MSAPPVYLVMQFNQCRALGSQRMEDLLSPSKAPLAQPEEQWSDLASSTGGWSWAQRSASVPLTPAKPGEPAPTPTASASHTAAQWRLTE</sequence>
<evidence type="ECO:0000256" key="1">
    <source>
        <dbReference type="SAM" id="MobiDB-lite"/>
    </source>
</evidence>